<gene>
    <name evidence="1" type="ORF">MM415B01011_0010</name>
</gene>
<evidence type="ECO:0000313" key="1">
    <source>
        <dbReference type="EMBL" id="QJA60975.1"/>
    </source>
</evidence>
<protein>
    <submittedName>
        <fullName evidence="1">Uncharacterized protein</fullName>
    </submittedName>
</protein>
<name>A0A6M3IVE2_9ZZZZ</name>
<organism evidence="1">
    <name type="scientific">viral metagenome</name>
    <dbReference type="NCBI Taxonomy" id="1070528"/>
    <lineage>
        <taxon>unclassified sequences</taxon>
        <taxon>metagenomes</taxon>
        <taxon>organismal metagenomes</taxon>
    </lineage>
</organism>
<dbReference type="AlphaFoldDB" id="A0A6M3IVE2"/>
<proteinExistence type="predicted"/>
<dbReference type="EMBL" id="MT141427">
    <property type="protein sequence ID" value="QJA60975.1"/>
    <property type="molecule type" value="Genomic_DNA"/>
</dbReference>
<accession>A0A6M3IVE2</accession>
<sequence>MDKATEGELYQLGAYARLNGLDLALRWLMREMAAEKKPRPRRKVPVRLPKGGSFYIDRERLKEGSALNEQKRR</sequence>
<reference evidence="1" key="1">
    <citation type="submission" date="2020-03" db="EMBL/GenBank/DDBJ databases">
        <title>The deep terrestrial virosphere.</title>
        <authorList>
            <person name="Holmfeldt K."/>
            <person name="Nilsson E."/>
            <person name="Simone D."/>
            <person name="Lopez-Fernandez M."/>
            <person name="Wu X."/>
            <person name="de Brujin I."/>
            <person name="Lundin D."/>
            <person name="Andersson A."/>
            <person name="Bertilsson S."/>
            <person name="Dopson M."/>
        </authorList>
    </citation>
    <scope>NUCLEOTIDE SEQUENCE</scope>
    <source>
        <strain evidence="1">MM415B01011</strain>
    </source>
</reference>